<comment type="caution">
    <text evidence="4">The sequence shown here is derived from an EMBL/GenBank/DDBJ whole genome shotgun (WGS) entry which is preliminary data.</text>
</comment>
<dbReference type="PANTHER" id="PTHR16943:SF8">
    <property type="entry name" value="2-METHYLCITRATE DEHYDRATASE"/>
    <property type="match status" value="1"/>
</dbReference>
<evidence type="ECO:0000313" key="4">
    <source>
        <dbReference type="EMBL" id="PRD16232.1"/>
    </source>
</evidence>
<dbReference type="SUPFAM" id="SSF103378">
    <property type="entry name" value="2-methylcitrate dehydratase PrpD"/>
    <property type="match status" value="1"/>
</dbReference>
<evidence type="ECO:0000259" key="2">
    <source>
        <dbReference type="Pfam" id="PF03972"/>
    </source>
</evidence>
<dbReference type="InterPro" id="IPR045336">
    <property type="entry name" value="MmgE_PrpD_N"/>
</dbReference>
<dbReference type="OrthoDB" id="7957419at2"/>
<dbReference type="InterPro" id="IPR036148">
    <property type="entry name" value="MmgE/PrpD_sf"/>
</dbReference>
<dbReference type="RefSeq" id="WP_105591674.1">
    <property type="nucleotide sequence ID" value="NZ_PDET01000003.1"/>
</dbReference>
<evidence type="ECO:0000259" key="3">
    <source>
        <dbReference type="Pfam" id="PF19305"/>
    </source>
</evidence>
<dbReference type="Pfam" id="PF19305">
    <property type="entry name" value="MmgE_PrpD_C"/>
    <property type="match status" value="1"/>
</dbReference>
<feature type="domain" description="MmgE/PrpD N-terminal" evidence="2">
    <location>
        <begin position="67"/>
        <end position="220"/>
    </location>
</feature>
<comment type="similarity">
    <text evidence="1">Belongs to the PrpD family.</text>
</comment>
<gene>
    <name evidence="4" type="ORF">CQW29_05280</name>
</gene>
<sequence>MNNSLTALLAETLLSHHPGDAERQNAREGAKDYFACLFPVLYGSVVDSGLEPVIRVFPALHSKENLALQLGYISHALDFDDYHPAFRGHPTTVVLSTLLALSKASPTVSIDAFLDAYVVGVELAGRLGKAIGTRHYSAGFHSTATLGTIAAAGAACRLLNLSVRTTQIALGLAATQASGLRSQFGSAAKPLHAGLSARSAVNSVQLAQAGFGGQPAGVLESFLQILGFDAAQPEQLLAEWGNPWRIIAPGLEFKRYPTCGGTHSAAEAAFVLRQQLEETGQGAVAQIIDRIEVSFPPGADTAPNIIAPKNGVEARFSLEYVIADALINGSVALENYTEAPVKADIAELAARVSRHPDPTAPADELDPDRRFHRVTLFLNDGSQLSHCVTRQETAAAYTDVEAKLRNSLSALPALLAQGVFNDAQLGSDAALHRLISLLSK</sequence>
<keyword evidence="5" id="KW-1185">Reference proteome</keyword>
<reference evidence="4 5" key="1">
    <citation type="submission" date="2017-10" db="EMBL/GenBank/DDBJ databases">
        <title>Draft genome of two endophytic bacteria isolated from 'guarana' Paullinia cupana (Mart.) Ducke.</title>
        <authorList>
            <person name="Siqueira K.A."/>
            <person name="Liotti R.G."/>
            <person name="Mendes T.A."/>
            <person name="Soares M.A."/>
        </authorList>
    </citation>
    <scope>NUCLEOTIDE SEQUENCE [LARGE SCALE GENOMIC DNA]</scope>
    <source>
        <strain evidence="4 5">342</strain>
    </source>
</reference>
<proteinExistence type="inferred from homology"/>
<dbReference type="InterPro" id="IPR042183">
    <property type="entry name" value="MmgE/PrpD_sf_1"/>
</dbReference>
<dbReference type="Gene3D" id="3.30.1330.120">
    <property type="entry name" value="2-methylcitrate dehydratase PrpD"/>
    <property type="match status" value="1"/>
</dbReference>
<protein>
    <submittedName>
        <fullName evidence="4">Immunity protein</fullName>
    </submittedName>
</protein>
<dbReference type="EMBL" id="PDET01000003">
    <property type="protein sequence ID" value="PRD16232.1"/>
    <property type="molecule type" value="Genomic_DNA"/>
</dbReference>
<dbReference type="AlphaFoldDB" id="A0A2S9IEK9"/>
<organism evidence="4 5">
    <name type="scientific">Pantoea coffeiphila</name>
    <dbReference type="NCBI Taxonomy" id="1465635"/>
    <lineage>
        <taxon>Bacteria</taxon>
        <taxon>Pseudomonadati</taxon>
        <taxon>Pseudomonadota</taxon>
        <taxon>Gammaproteobacteria</taxon>
        <taxon>Enterobacterales</taxon>
        <taxon>Erwiniaceae</taxon>
        <taxon>Pantoea</taxon>
    </lineage>
</organism>
<dbReference type="InterPro" id="IPR042188">
    <property type="entry name" value="MmgE/PrpD_sf_2"/>
</dbReference>
<dbReference type="Proteomes" id="UP000239181">
    <property type="component" value="Unassembled WGS sequence"/>
</dbReference>
<evidence type="ECO:0000256" key="1">
    <source>
        <dbReference type="ARBA" id="ARBA00006174"/>
    </source>
</evidence>
<dbReference type="InterPro" id="IPR045337">
    <property type="entry name" value="MmgE_PrpD_C"/>
</dbReference>
<dbReference type="InterPro" id="IPR005656">
    <property type="entry name" value="MmgE_PrpD"/>
</dbReference>
<dbReference type="GO" id="GO:0016829">
    <property type="term" value="F:lyase activity"/>
    <property type="evidence" value="ECO:0007669"/>
    <property type="project" value="InterPro"/>
</dbReference>
<dbReference type="Pfam" id="PF03972">
    <property type="entry name" value="MmgE_PrpD_N"/>
    <property type="match status" value="1"/>
</dbReference>
<dbReference type="Gene3D" id="1.10.4100.10">
    <property type="entry name" value="2-methylcitrate dehydratase PrpD"/>
    <property type="match status" value="1"/>
</dbReference>
<feature type="domain" description="MmgE/PrpD C-terminal" evidence="3">
    <location>
        <begin position="256"/>
        <end position="388"/>
    </location>
</feature>
<dbReference type="PANTHER" id="PTHR16943">
    <property type="entry name" value="2-METHYLCITRATE DEHYDRATASE-RELATED"/>
    <property type="match status" value="1"/>
</dbReference>
<evidence type="ECO:0000313" key="5">
    <source>
        <dbReference type="Proteomes" id="UP000239181"/>
    </source>
</evidence>
<accession>A0A2S9IEK9</accession>
<name>A0A2S9IEK9_9GAMM</name>